<sequence length="128" mass="14342">NVYGFLSPRVHQHRGLKQGDPISPILFNLAFEPLLRKILQDLFLPDFRLPSPIVHSANVKLLAYADDIVCLLSAPTNFQRLQSHLQAYSAASNALVNFHKTEAISLTASSRIYDSVWRDALLQQSITS</sequence>
<proteinExistence type="predicted"/>
<accession>A0A0B7N1S7</accession>
<dbReference type="OrthoDB" id="2272737at2759"/>
<organism evidence="2 3">
    <name type="scientific">Parasitella parasitica</name>
    <dbReference type="NCBI Taxonomy" id="35722"/>
    <lineage>
        <taxon>Eukaryota</taxon>
        <taxon>Fungi</taxon>
        <taxon>Fungi incertae sedis</taxon>
        <taxon>Mucoromycota</taxon>
        <taxon>Mucoromycotina</taxon>
        <taxon>Mucoromycetes</taxon>
        <taxon>Mucorales</taxon>
        <taxon>Mucorineae</taxon>
        <taxon>Mucoraceae</taxon>
        <taxon>Parasitella</taxon>
    </lineage>
</organism>
<name>A0A0B7N1S7_9FUNG</name>
<dbReference type="Pfam" id="PF00078">
    <property type="entry name" value="RVT_1"/>
    <property type="match status" value="1"/>
</dbReference>
<dbReference type="PANTHER" id="PTHR31635:SF196">
    <property type="entry name" value="REVERSE TRANSCRIPTASE DOMAIN-CONTAINING PROTEIN-RELATED"/>
    <property type="match status" value="1"/>
</dbReference>
<protein>
    <recommendedName>
        <fullName evidence="1">Reverse transcriptase domain-containing protein</fullName>
    </recommendedName>
</protein>
<dbReference type="InterPro" id="IPR000477">
    <property type="entry name" value="RT_dom"/>
</dbReference>
<keyword evidence="3" id="KW-1185">Reference proteome</keyword>
<gene>
    <name evidence="2" type="primary">PARPA_02813.1 scaffold 5346</name>
</gene>
<feature type="domain" description="Reverse transcriptase" evidence="1">
    <location>
        <begin position="1"/>
        <end position="122"/>
    </location>
</feature>
<evidence type="ECO:0000259" key="1">
    <source>
        <dbReference type="PROSITE" id="PS50878"/>
    </source>
</evidence>
<dbReference type="AlphaFoldDB" id="A0A0B7N1S7"/>
<dbReference type="PANTHER" id="PTHR31635">
    <property type="entry name" value="REVERSE TRANSCRIPTASE DOMAIN-CONTAINING PROTEIN-RELATED"/>
    <property type="match status" value="1"/>
</dbReference>
<dbReference type="InterPro" id="IPR043502">
    <property type="entry name" value="DNA/RNA_pol_sf"/>
</dbReference>
<dbReference type="EMBL" id="LN721381">
    <property type="protein sequence ID" value="CEP09328.1"/>
    <property type="molecule type" value="Genomic_DNA"/>
</dbReference>
<reference evidence="2 3" key="1">
    <citation type="submission" date="2014-09" db="EMBL/GenBank/DDBJ databases">
        <authorList>
            <person name="Ellenberger Sabrina"/>
        </authorList>
    </citation>
    <scope>NUCLEOTIDE SEQUENCE [LARGE SCALE GENOMIC DNA]</scope>
    <source>
        <strain evidence="2 3">CBS 412.66</strain>
    </source>
</reference>
<evidence type="ECO:0000313" key="3">
    <source>
        <dbReference type="Proteomes" id="UP000054107"/>
    </source>
</evidence>
<feature type="non-terminal residue" evidence="2">
    <location>
        <position position="1"/>
    </location>
</feature>
<evidence type="ECO:0000313" key="2">
    <source>
        <dbReference type="EMBL" id="CEP09328.1"/>
    </source>
</evidence>
<dbReference type="PROSITE" id="PS50878">
    <property type="entry name" value="RT_POL"/>
    <property type="match status" value="1"/>
</dbReference>
<dbReference type="SUPFAM" id="SSF56672">
    <property type="entry name" value="DNA/RNA polymerases"/>
    <property type="match status" value="1"/>
</dbReference>
<dbReference type="Proteomes" id="UP000054107">
    <property type="component" value="Unassembled WGS sequence"/>
</dbReference>
<dbReference type="STRING" id="35722.A0A0B7N1S7"/>